<evidence type="ECO:0000313" key="6">
    <source>
        <dbReference type="EMBL" id="MBE7325225.1"/>
    </source>
</evidence>
<dbReference type="PRINTS" id="PR00139">
    <property type="entry name" value="ASNGLNASE"/>
</dbReference>
<dbReference type="CDD" id="cd08964">
    <property type="entry name" value="L-asparaginase_II"/>
    <property type="match status" value="1"/>
</dbReference>
<dbReference type="InterPro" id="IPR040919">
    <property type="entry name" value="Asparaginase_C"/>
</dbReference>
<dbReference type="PANTHER" id="PTHR11707">
    <property type="entry name" value="L-ASPARAGINASE"/>
    <property type="match status" value="1"/>
</dbReference>
<dbReference type="Proteomes" id="UP000756387">
    <property type="component" value="Unassembled WGS sequence"/>
</dbReference>
<dbReference type="Gene3D" id="3.40.50.40">
    <property type="match status" value="1"/>
</dbReference>
<dbReference type="EMBL" id="JADCSA010000010">
    <property type="protein sequence ID" value="MBE7325225.1"/>
    <property type="molecule type" value="Genomic_DNA"/>
</dbReference>
<evidence type="ECO:0000256" key="1">
    <source>
        <dbReference type="ARBA" id="ARBA00010518"/>
    </source>
</evidence>
<keyword evidence="7" id="KW-1185">Reference proteome</keyword>
<name>A0ABR9RUG5_9ACTN</name>
<dbReference type="PROSITE" id="PS51732">
    <property type="entry name" value="ASN_GLN_ASE_3"/>
    <property type="match status" value="1"/>
</dbReference>
<feature type="domain" description="Asparaginase/glutaminase C-terminal" evidence="5">
    <location>
        <begin position="348"/>
        <end position="458"/>
    </location>
</feature>
<dbReference type="Gene3D" id="3.40.50.1170">
    <property type="entry name" value="L-asparaginase, N-terminal domain"/>
    <property type="match status" value="1"/>
</dbReference>
<feature type="domain" description="L-asparaginase N-terminal" evidence="4">
    <location>
        <begin position="131"/>
        <end position="324"/>
    </location>
</feature>
<comment type="caution">
    <text evidence="6">The sequence shown here is derived from an EMBL/GenBank/DDBJ whole genome shotgun (WGS) entry which is preliminary data.</text>
</comment>
<dbReference type="InterPro" id="IPR027473">
    <property type="entry name" value="L-asparaginase_C"/>
</dbReference>
<dbReference type="InterPro" id="IPR004550">
    <property type="entry name" value="AsnASE_II"/>
</dbReference>
<dbReference type="PIRSF" id="PIRSF500176">
    <property type="entry name" value="L_ASNase"/>
    <property type="match status" value="1"/>
</dbReference>
<dbReference type="InterPro" id="IPR027474">
    <property type="entry name" value="L-asparaginase_N"/>
</dbReference>
<evidence type="ECO:0000259" key="4">
    <source>
        <dbReference type="Pfam" id="PF00710"/>
    </source>
</evidence>
<dbReference type="InterPro" id="IPR036152">
    <property type="entry name" value="Asp/glu_Ase-like_sf"/>
</dbReference>
<reference evidence="6 7" key="1">
    <citation type="submission" date="2020-10" db="EMBL/GenBank/DDBJ databases">
        <title>Nocardioides sp. isolated from sludge.</title>
        <authorList>
            <person name="Zhang X."/>
        </authorList>
    </citation>
    <scope>NUCLEOTIDE SEQUENCE [LARGE SCALE GENOMIC DNA]</scope>
    <source>
        <strain evidence="6 7">Y6</strain>
    </source>
</reference>
<accession>A0ABR9RUG5</accession>
<organism evidence="6 7">
    <name type="scientific">Nocardioides malaquae</name>
    <dbReference type="NCBI Taxonomy" id="2773426"/>
    <lineage>
        <taxon>Bacteria</taxon>
        <taxon>Bacillati</taxon>
        <taxon>Actinomycetota</taxon>
        <taxon>Actinomycetes</taxon>
        <taxon>Propionibacteriales</taxon>
        <taxon>Nocardioidaceae</taxon>
        <taxon>Nocardioides</taxon>
    </lineage>
</organism>
<evidence type="ECO:0000259" key="5">
    <source>
        <dbReference type="Pfam" id="PF17763"/>
    </source>
</evidence>
<dbReference type="PANTHER" id="PTHR11707:SF28">
    <property type="entry name" value="60 KDA LYSOPHOSPHOLIPASE"/>
    <property type="match status" value="1"/>
</dbReference>
<sequence>MHIGAGVESATPAPGPGSADVAGLLRQLLVGVDDLGVVGLRLRVHVRVVGLLLLVRVVVGGSLRLRHQRLGLGVLGKLLAHLCSSFAADGSDVRTLAPVASTPGVHTGSVSPTPPADPARSAARPEGRPVVALFALGGTVASAPATDGGAGTGSGSTGAEVGVAPRVAAADLVAAMPQLSDLAQVQVTQVRQVPSCEVTLDDVVDLVSRLRAAVSDGARGLVVTQGTDTLEETAFALDLLWPGPEPVVVTGAMRPASAPGADGPAHLVAATRLAAGPEAQGAGVLVCLGDEIHAARHVRKTHTSAPSAFTSPGRGPLGWFSEGRPVLASLPPRLPELDVETGTPLPAVAVLRIGVGEDPRLLEAVADLGYDGVVVEALGGGHVPQALLPALDALVRRVPVLLASRTGAGRVLEQTYGYPGGDIDLVARGLVPVGTLDAPKARVLLTLALAAGFRGDDLADLVRRVGG</sequence>
<evidence type="ECO:0000256" key="3">
    <source>
        <dbReference type="SAM" id="MobiDB-lite"/>
    </source>
</evidence>
<keyword evidence="2" id="KW-0378">Hydrolase</keyword>
<dbReference type="SMART" id="SM00870">
    <property type="entry name" value="Asparaginase"/>
    <property type="match status" value="1"/>
</dbReference>
<proteinExistence type="inferred from homology"/>
<evidence type="ECO:0000256" key="2">
    <source>
        <dbReference type="ARBA" id="ARBA00022801"/>
    </source>
</evidence>
<dbReference type="Pfam" id="PF17763">
    <property type="entry name" value="Asparaginase_C"/>
    <property type="match status" value="1"/>
</dbReference>
<feature type="region of interest" description="Disordered" evidence="3">
    <location>
        <begin position="100"/>
        <end position="124"/>
    </location>
</feature>
<dbReference type="InterPro" id="IPR037152">
    <property type="entry name" value="L-asparaginase_N_sf"/>
</dbReference>
<dbReference type="SFLD" id="SFLDS00057">
    <property type="entry name" value="Glutaminase/Asparaginase"/>
    <property type="match status" value="1"/>
</dbReference>
<comment type="similarity">
    <text evidence="1">Belongs to the asparaginase 1 family.</text>
</comment>
<evidence type="ECO:0000313" key="7">
    <source>
        <dbReference type="Proteomes" id="UP000756387"/>
    </source>
</evidence>
<protein>
    <submittedName>
        <fullName evidence="6">Asparaginase</fullName>
    </submittedName>
</protein>
<dbReference type="Pfam" id="PF00710">
    <property type="entry name" value="Asparaginase"/>
    <property type="match status" value="1"/>
</dbReference>
<gene>
    <name evidence="6" type="ORF">IEQ44_11220</name>
</gene>
<dbReference type="PIRSF" id="PIRSF001220">
    <property type="entry name" value="L-ASNase_gatD"/>
    <property type="match status" value="1"/>
</dbReference>
<dbReference type="SUPFAM" id="SSF53774">
    <property type="entry name" value="Glutaminase/Asparaginase"/>
    <property type="match status" value="1"/>
</dbReference>
<dbReference type="InterPro" id="IPR006034">
    <property type="entry name" value="Asparaginase/glutaminase-like"/>
</dbReference>